<dbReference type="CDD" id="cd03192">
    <property type="entry name" value="GST_C_Sigma_like"/>
    <property type="match status" value="1"/>
</dbReference>
<dbReference type="Gene3D" id="3.40.30.10">
    <property type="entry name" value="Glutaredoxin"/>
    <property type="match status" value="1"/>
</dbReference>
<dbReference type="SFLD" id="SFLDS00019">
    <property type="entry name" value="Glutathione_Transferase_(cytos"/>
    <property type="match status" value="1"/>
</dbReference>
<proteinExistence type="predicted"/>
<dbReference type="Pfam" id="PF02798">
    <property type="entry name" value="GST_N"/>
    <property type="match status" value="1"/>
</dbReference>
<dbReference type="Gene3D" id="1.20.1050.10">
    <property type="match status" value="1"/>
</dbReference>
<dbReference type="SFLD" id="SFLDG00363">
    <property type="entry name" value="AMPS_(cytGST):_Alpha-__Mu-__Pi"/>
    <property type="match status" value="1"/>
</dbReference>
<protein>
    <submittedName>
        <fullName evidence="3">Glutathione S-transferase family protein</fullName>
    </submittedName>
</protein>
<dbReference type="GO" id="GO:0006749">
    <property type="term" value="P:glutathione metabolic process"/>
    <property type="evidence" value="ECO:0007669"/>
    <property type="project" value="TreeGrafter"/>
</dbReference>
<evidence type="ECO:0000313" key="3">
    <source>
        <dbReference type="EMBL" id="MBK7415754.1"/>
    </source>
</evidence>
<sequence length="205" mass="22320">MNQLKLTYFDFAGGRAEPARLALHIGGIPFEDYRFAPADFPEVRKTTPLGQVPTLHVNGVQITQSDAITRYAGKLAGLYPEDPLQALFCDEVLGALEDINIKLGATFGMTGDDLKNAREALAAGALPKYLRWLEQQLASHGGEFFADNRLTVADLKAFGLLGWLSSGKLDHMPVDLIETAAPELKDYVARIAQLPAIAQYYAGRG</sequence>
<dbReference type="InterPro" id="IPR036249">
    <property type="entry name" value="Thioredoxin-like_sf"/>
</dbReference>
<accession>A0A935K374</accession>
<dbReference type="InterPro" id="IPR050213">
    <property type="entry name" value="GST_superfamily"/>
</dbReference>
<reference evidence="3 4" key="1">
    <citation type="submission" date="2020-10" db="EMBL/GenBank/DDBJ databases">
        <title>Connecting structure to function with the recovery of over 1000 high-quality activated sludge metagenome-assembled genomes encoding full-length rRNA genes using long-read sequencing.</title>
        <authorList>
            <person name="Singleton C.M."/>
            <person name="Petriglieri F."/>
            <person name="Kristensen J.M."/>
            <person name="Kirkegaard R.H."/>
            <person name="Michaelsen T.Y."/>
            <person name="Andersen M.H."/>
            <person name="Karst S.M."/>
            <person name="Dueholm M.S."/>
            <person name="Nielsen P.H."/>
            <person name="Albertsen M."/>
        </authorList>
    </citation>
    <scope>NUCLEOTIDE SEQUENCE [LARGE SCALE GENOMIC DNA]</scope>
    <source>
        <strain evidence="3">EsbW_18-Q3-R4-48_BATAC.463</strain>
    </source>
</reference>
<dbReference type="Proteomes" id="UP000739411">
    <property type="component" value="Unassembled WGS sequence"/>
</dbReference>
<dbReference type="SUPFAM" id="SSF52833">
    <property type="entry name" value="Thioredoxin-like"/>
    <property type="match status" value="1"/>
</dbReference>
<evidence type="ECO:0000313" key="4">
    <source>
        <dbReference type="Proteomes" id="UP000739411"/>
    </source>
</evidence>
<dbReference type="SFLD" id="SFLDG01205">
    <property type="entry name" value="AMPS.1"/>
    <property type="match status" value="1"/>
</dbReference>
<comment type="caution">
    <text evidence="3">The sequence shown here is derived from an EMBL/GenBank/DDBJ whole genome shotgun (WGS) entry which is preliminary data.</text>
</comment>
<name>A0A935K374_9RHOO</name>
<dbReference type="InterPro" id="IPR004046">
    <property type="entry name" value="GST_C"/>
</dbReference>
<feature type="domain" description="GST C-terminal" evidence="2">
    <location>
        <begin position="82"/>
        <end position="205"/>
    </location>
</feature>
<dbReference type="SUPFAM" id="SSF47616">
    <property type="entry name" value="GST C-terminal domain-like"/>
    <property type="match status" value="1"/>
</dbReference>
<dbReference type="InterPro" id="IPR010987">
    <property type="entry name" value="Glutathione-S-Trfase_C-like"/>
</dbReference>
<feature type="domain" description="GST N-terminal" evidence="1">
    <location>
        <begin position="3"/>
        <end position="80"/>
    </location>
</feature>
<dbReference type="InterPro" id="IPR004045">
    <property type="entry name" value="Glutathione_S-Trfase_N"/>
</dbReference>
<evidence type="ECO:0000259" key="2">
    <source>
        <dbReference type="PROSITE" id="PS50405"/>
    </source>
</evidence>
<evidence type="ECO:0000259" key="1">
    <source>
        <dbReference type="PROSITE" id="PS50404"/>
    </source>
</evidence>
<organism evidence="3 4">
    <name type="scientific">Candidatus Dechloromonas phosphorivorans</name>
    <dbReference type="NCBI Taxonomy" id="2899244"/>
    <lineage>
        <taxon>Bacteria</taxon>
        <taxon>Pseudomonadati</taxon>
        <taxon>Pseudomonadota</taxon>
        <taxon>Betaproteobacteria</taxon>
        <taxon>Rhodocyclales</taxon>
        <taxon>Azonexaceae</taxon>
        <taxon>Dechloromonas</taxon>
    </lineage>
</organism>
<gene>
    <name evidence="3" type="ORF">IPJ38_12190</name>
</gene>
<dbReference type="InterPro" id="IPR036282">
    <property type="entry name" value="Glutathione-S-Trfase_C_sf"/>
</dbReference>
<dbReference type="InterPro" id="IPR040079">
    <property type="entry name" value="Glutathione_S-Trfase"/>
</dbReference>
<dbReference type="PROSITE" id="PS50404">
    <property type="entry name" value="GST_NTER"/>
    <property type="match status" value="1"/>
</dbReference>
<dbReference type="AlphaFoldDB" id="A0A935K374"/>
<dbReference type="EMBL" id="JADJMS010000024">
    <property type="protein sequence ID" value="MBK7415754.1"/>
    <property type="molecule type" value="Genomic_DNA"/>
</dbReference>
<dbReference type="CDD" id="cd03039">
    <property type="entry name" value="GST_N_Sigma_like"/>
    <property type="match status" value="1"/>
</dbReference>
<dbReference type="GO" id="GO:0004364">
    <property type="term" value="F:glutathione transferase activity"/>
    <property type="evidence" value="ECO:0007669"/>
    <property type="project" value="TreeGrafter"/>
</dbReference>
<dbReference type="PANTHER" id="PTHR11571">
    <property type="entry name" value="GLUTATHIONE S-TRANSFERASE"/>
    <property type="match status" value="1"/>
</dbReference>
<dbReference type="PROSITE" id="PS50405">
    <property type="entry name" value="GST_CTER"/>
    <property type="match status" value="1"/>
</dbReference>
<dbReference type="Pfam" id="PF14497">
    <property type="entry name" value="GST_C_3"/>
    <property type="match status" value="1"/>
</dbReference>